<reference evidence="3" key="1">
    <citation type="journal article" date="2018" name="Genome Announc.">
        <title>Complete Genome Sequence of the Methanococcus maripaludis Type Strain JJ (DSM 2067), a Model for Selenoprotein Synthesis in Archaea.</title>
        <authorList>
            <person name="Poehlein A."/>
            <person name="Heym D."/>
            <person name="Quitzke V."/>
            <person name="Fersch J."/>
            <person name="Daniel R."/>
            <person name="Rother M."/>
        </authorList>
    </citation>
    <scope>NUCLEOTIDE SEQUENCE [LARGE SCALE GENOMIC DNA]</scope>
    <source>
        <strain evidence="3">DSM 2067</strain>
    </source>
</reference>
<name>A0A2L1CA98_METMI</name>
<keyword evidence="1" id="KW-0812">Transmembrane</keyword>
<dbReference type="EMBL" id="CP026606">
    <property type="protein sequence ID" value="AVB76233.1"/>
    <property type="molecule type" value="Genomic_DNA"/>
</dbReference>
<keyword evidence="1" id="KW-1133">Transmembrane helix</keyword>
<evidence type="ECO:0000256" key="1">
    <source>
        <dbReference type="SAM" id="Phobius"/>
    </source>
</evidence>
<dbReference type="KEGG" id="mmad:MMJJ_08230"/>
<sequence length="172" mass="20202">MLQKNYKYLFNNLFFVFSIFLLISSVYSYSDYYKVNVDEKSKTETFNIDKVENYTYKLSYVHYGNLQEGMYVKIFVNGHNIHEYSKDLSNTGSGAYKKSENETDITNYLVNGSNELKIESNIWKTENSSPYYVLENFKITEHEVSIIKLPISSDVNFLVFILCLICLMRRKG</sequence>
<dbReference type="RefSeq" id="WP_104837794.1">
    <property type="nucleotide sequence ID" value="NZ_CP026606.1"/>
</dbReference>
<gene>
    <name evidence="2" type="ORF">MMJJ_08230</name>
</gene>
<keyword evidence="1" id="KW-0472">Membrane</keyword>
<dbReference type="AlphaFoldDB" id="A0A2L1CA98"/>
<evidence type="ECO:0000313" key="2">
    <source>
        <dbReference type="EMBL" id="AVB76233.1"/>
    </source>
</evidence>
<dbReference type="Proteomes" id="UP000239462">
    <property type="component" value="Chromosome"/>
</dbReference>
<proteinExistence type="predicted"/>
<protein>
    <submittedName>
        <fullName evidence="2">Uncharacterized protein</fullName>
    </submittedName>
</protein>
<evidence type="ECO:0000313" key="3">
    <source>
        <dbReference type="Proteomes" id="UP000239462"/>
    </source>
</evidence>
<accession>A0A2L1CA98</accession>
<dbReference type="GeneID" id="36101910"/>
<organism evidence="2 3">
    <name type="scientific">Methanococcus maripaludis</name>
    <name type="common">Methanococcus deltae</name>
    <dbReference type="NCBI Taxonomy" id="39152"/>
    <lineage>
        <taxon>Archaea</taxon>
        <taxon>Methanobacteriati</taxon>
        <taxon>Methanobacteriota</taxon>
        <taxon>Methanomada group</taxon>
        <taxon>Methanococci</taxon>
        <taxon>Methanococcales</taxon>
        <taxon>Methanococcaceae</taxon>
        <taxon>Methanococcus</taxon>
    </lineage>
</organism>
<feature type="transmembrane region" description="Helical" evidence="1">
    <location>
        <begin position="149"/>
        <end position="168"/>
    </location>
</feature>